<keyword evidence="4" id="KW-0539">Nucleus</keyword>
<comment type="caution">
    <text evidence="7">The sequence shown here is derived from an EMBL/GenBank/DDBJ whole genome shotgun (WGS) entry which is preliminary data.</text>
</comment>
<evidence type="ECO:0000313" key="8">
    <source>
        <dbReference type="Proteomes" id="UP000094569"/>
    </source>
</evidence>
<sequence length="476" mass="52019">MDLTSVHPSQRRFSCEVCRRQKSKCQRIQRNDPKCARCTILRVECTTGQQKKVGRPKQAADSAQGVSKIPDAKSRSTVKKSRSKSLNRQKQQNERKPPGRSPGFPSFPNVDDGLGWSSTISPAAMPILAPCLTTTAPDAFVPTPTWSSDGTVSSHQDPLTWNITKAFDDDFPLFNFNSTCSTTADASSLDMVVNSIDCAPATLVIPGPESAVGIIESSDAIAKLSKINLDLHIRVAATEMNRTFLDLNSLIYRESPLFIDNYTLAVFILKTSQDFVQILTLLLNSRQCHGALRTSQNPATLFMEPVPLPLQSYQHNYSNSTSTFPLPYRSAASQSLLAPLALTITSIFTQLISLYELVLEHVTTRIEQLSTLPVAPLPGITFGGLPLAEPCTQGMLFSNGVVHLLERMERALGISEPEGGEAGLLSARQVEVLWGELDGGVGITPADGTMQRPAHVKKLLREMAIKFSRLSLINKQ</sequence>
<name>A0A1E3BDM0_ASPCR</name>
<dbReference type="SUPFAM" id="SSF57701">
    <property type="entry name" value="Zn2/Cys6 DNA-binding domain"/>
    <property type="match status" value="1"/>
</dbReference>
<dbReference type="InterPro" id="IPR036864">
    <property type="entry name" value="Zn2-C6_fun-type_DNA-bd_sf"/>
</dbReference>
<dbReference type="InterPro" id="IPR001138">
    <property type="entry name" value="Zn2Cys6_DnaBD"/>
</dbReference>
<gene>
    <name evidence="7" type="ORF">SI65_05468</name>
</gene>
<dbReference type="Proteomes" id="UP000094569">
    <property type="component" value="Unassembled WGS sequence"/>
</dbReference>
<accession>A0A1E3BDM0</accession>
<dbReference type="GO" id="GO:0003677">
    <property type="term" value="F:DNA binding"/>
    <property type="evidence" value="ECO:0007669"/>
    <property type="project" value="UniProtKB-KW"/>
</dbReference>
<evidence type="ECO:0000256" key="1">
    <source>
        <dbReference type="ARBA" id="ARBA00023015"/>
    </source>
</evidence>
<evidence type="ECO:0000256" key="2">
    <source>
        <dbReference type="ARBA" id="ARBA00023125"/>
    </source>
</evidence>
<keyword evidence="1" id="KW-0805">Transcription regulation</keyword>
<dbReference type="Pfam" id="PF00172">
    <property type="entry name" value="Zn_clus"/>
    <property type="match status" value="1"/>
</dbReference>
<dbReference type="STRING" id="573508.A0A1E3BDM0"/>
<evidence type="ECO:0000256" key="5">
    <source>
        <dbReference type="SAM" id="MobiDB-lite"/>
    </source>
</evidence>
<reference evidence="7 8" key="1">
    <citation type="journal article" date="2016" name="BMC Genomics">
        <title>Comparative genomic and transcriptomic analyses of the Fuzhuan brick tea-fermentation fungus Aspergillus cristatus.</title>
        <authorList>
            <person name="Ge Y."/>
            <person name="Wang Y."/>
            <person name="Liu Y."/>
            <person name="Tan Y."/>
            <person name="Ren X."/>
            <person name="Zhang X."/>
            <person name="Hyde K.D."/>
            <person name="Liu Y."/>
            <person name="Liu Z."/>
        </authorList>
    </citation>
    <scope>NUCLEOTIDE SEQUENCE [LARGE SCALE GENOMIC DNA]</scope>
    <source>
        <strain evidence="7 8">GZAAS20.1005</strain>
    </source>
</reference>
<evidence type="ECO:0000256" key="4">
    <source>
        <dbReference type="ARBA" id="ARBA00023242"/>
    </source>
</evidence>
<keyword evidence="3" id="KW-0804">Transcription</keyword>
<proteinExistence type="predicted"/>
<feature type="region of interest" description="Disordered" evidence="5">
    <location>
        <begin position="49"/>
        <end position="112"/>
    </location>
</feature>
<feature type="compositionally biased region" description="Basic residues" evidence="5">
    <location>
        <begin position="76"/>
        <end position="87"/>
    </location>
</feature>
<dbReference type="AlphaFoldDB" id="A0A1E3BDM0"/>
<dbReference type="CDD" id="cd00067">
    <property type="entry name" value="GAL4"/>
    <property type="match status" value="1"/>
</dbReference>
<dbReference type="GO" id="GO:0008270">
    <property type="term" value="F:zinc ion binding"/>
    <property type="evidence" value="ECO:0007669"/>
    <property type="project" value="InterPro"/>
</dbReference>
<dbReference type="Gene3D" id="4.10.240.10">
    <property type="entry name" value="Zn(2)-C6 fungal-type DNA-binding domain"/>
    <property type="match status" value="1"/>
</dbReference>
<feature type="domain" description="Zn(2)-C6 fungal-type" evidence="6">
    <location>
        <begin position="14"/>
        <end position="47"/>
    </location>
</feature>
<dbReference type="VEuPathDB" id="FungiDB:SI65_05468"/>
<dbReference type="GO" id="GO:0000981">
    <property type="term" value="F:DNA-binding transcription factor activity, RNA polymerase II-specific"/>
    <property type="evidence" value="ECO:0007669"/>
    <property type="project" value="InterPro"/>
</dbReference>
<dbReference type="PROSITE" id="PS00463">
    <property type="entry name" value="ZN2_CY6_FUNGAL_1"/>
    <property type="match status" value="1"/>
</dbReference>
<protein>
    <recommendedName>
        <fullName evidence="6">Zn(2)-C6 fungal-type domain-containing protein</fullName>
    </recommendedName>
</protein>
<organism evidence="7 8">
    <name type="scientific">Aspergillus cristatus</name>
    <name type="common">Chinese Fuzhuan brick tea-fermentation fungus</name>
    <name type="synonym">Eurotium cristatum</name>
    <dbReference type="NCBI Taxonomy" id="573508"/>
    <lineage>
        <taxon>Eukaryota</taxon>
        <taxon>Fungi</taxon>
        <taxon>Dikarya</taxon>
        <taxon>Ascomycota</taxon>
        <taxon>Pezizomycotina</taxon>
        <taxon>Eurotiomycetes</taxon>
        <taxon>Eurotiomycetidae</taxon>
        <taxon>Eurotiales</taxon>
        <taxon>Aspergillaceae</taxon>
        <taxon>Aspergillus</taxon>
        <taxon>Aspergillus subgen. Aspergillus</taxon>
    </lineage>
</organism>
<dbReference type="OrthoDB" id="3434319at2759"/>
<keyword evidence="2" id="KW-0238">DNA-binding</keyword>
<dbReference type="PROSITE" id="PS50048">
    <property type="entry name" value="ZN2_CY6_FUNGAL_2"/>
    <property type="match status" value="1"/>
</dbReference>
<evidence type="ECO:0000259" key="6">
    <source>
        <dbReference type="PROSITE" id="PS50048"/>
    </source>
</evidence>
<evidence type="ECO:0000313" key="7">
    <source>
        <dbReference type="EMBL" id="ODM18851.1"/>
    </source>
</evidence>
<keyword evidence="8" id="KW-1185">Reference proteome</keyword>
<dbReference type="SMART" id="SM00066">
    <property type="entry name" value="GAL4"/>
    <property type="match status" value="1"/>
</dbReference>
<dbReference type="EMBL" id="JXNT01000005">
    <property type="protein sequence ID" value="ODM18851.1"/>
    <property type="molecule type" value="Genomic_DNA"/>
</dbReference>
<evidence type="ECO:0000256" key="3">
    <source>
        <dbReference type="ARBA" id="ARBA00023163"/>
    </source>
</evidence>